<dbReference type="Pfam" id="PF00128">
    <property type="entry name" value="Alpha-amylase"/>
    <property type="match status" value="1"/>
</dbReference>
<dbReference type="PANTHER" id="PTHR43651">
    <property type="entry name" value="1,4-ALPHA-GLUCAN-BRANCHING ENZYME"/>
    <property type="match status" value="1"/>
</dbReference>
<dbReference type="InterPro" id="IPR014756">
    <property type="entry name" value="Ig_E-set"/>
</dbReference>
<evidence type="ECO:0000256" key="10">
    <source>
        <dbReference type="HAMAP-Rule" id="MF_00685"/>
    </source>
</evidence>
<dbReference type="Proteomes" id="UP000295496">
    <property type="component" value="Unassembled WGS sequence"/>
</dbReference>
<dbReference type="InterPro" id="IPR037439">
    <property type="entry name" value="Branching_enzy"/>
</dbReference>
<dbReference type="GO" id="GO:0004553">
    <property type="term" value="F:hydrolase activity, hydrolyzing O-glycosyl compounds"/>
    <property type="evidence" value="ECO:0007669"/>
    <property type="project" value="InterPro"/>
</dbReference>
<evidence type="ECO:0000256" key="3">
    <source>
        <dbReference type="ARBA" id="ARBA00004964"/>
    </source>
</evidence>
<dbReference type="GO" id="GO:0043169">
    <property type="term" value="F:cation binding"/>
    <property type="evidence" value="ECO:0007669"/>
    <property type="project" value="InterPro"/>
</dbReference>
<dbReference type="SUPFAM" id="SSF51011">
    <property type="entry name" value="Glycosyl hydrolase domain"/>
    <property type="match status" value="1"/>
</dbReference>
<evidence type="ECO:0000256" key="6">
    <source>
        <dbReference type="ARBA" id="ARBA00022676"/>
    </source>
</evidence>
<dbReference type="NCBIfam" id="NF008967">
    <property type="entry name" value="PRK12313.1"/>
    <property type="match status" value="1"/>
</dbReference>
<feature type="compositionally biased region" description="Basic residues" evidence="12">
    <location>
        <begin position="881"/>
        <end position="891"/>
    </location>
</feature>
<keyword evidence="6 10" id="KW-0328">Glycosyltransferase</keyword>
<comment type="catalytic activity">
    <reaction evidence="1 10">
        <text>Transfers a segment of a (1-&gt;4)-alpha-D-glucan chain to a primary hydroxy group in a similar glucan chain.</text>
        <dbReference type="EC" id="2.4.1.18"/>
    </reaction>
</comment>
<dbReference type="GO" id="GO:0005978">
    <property type="term" value="P:glycogen biosynthetic process"/>
    <property type="evidence" value="ECO:0007669"/>
    <property type="project" value="UniProtKB-UniRule"/>
</dbReference>
<evidence type="ECO:0000256" key="4">
    <source>
        <dbReference type="ARBA" id="ARBA00009000"/>
    </source>
</evidence>
<keyword evidence="15" id="KW-1185">Reference proteome</keyword>
<reference evidence="14 15" key="1">
    <citation type="submission" date="2019-03" db="EMBL/GenBank/DDBJ databases">
        <title>Genomic Encyclopedia of Type Strains, Phase IV (KMG-IV): sequencing the most valuable type-strain genomes for metagenomic binning, comparative biology and taxonomic classification.</title>
        <authorList>
            <person name="Goeker M."/>
        </authorList>
    </citation>
    <scope>NUCLEOTIDE SEQUENCE [LARGE SCALE GENOMIC DNA]</scope>
    <source>
        <strain evidence="14 15">DSM 10053</strain>
    </source>
</reference>
<feature type="region of interest" description="Disordered" evidence="12">
    <location>
        <begin position="870"/>
        <end position="891"/>
    </location>
</feature>
<evidence type="ECO:0000313" key="14">
    <source>
        <dbReference type="EMBL" id="TCK70322.1"/>
    </source>
</evidence>
<dbReference type="Pfam" id="PF02806">
    <property type="entry name" value="Alpha-amylase_C"/>
    <property type="match status" value="1"/>
</dbReference>
<dbReference type="InterPro" id="IPR017853">
    <property type="entry name" value="GH"/>
</dbReference>
<comment type="caution">
    <text evidence="14">The sequence shown here is derived from an EMBL/GenBank/DDBJ whole genome shotgun (WGS) entry which is preliminary data.</text>
</comment>
<name>A0A4R1KXY5_9PAST</name>
<dbReference type="Pfam" id="PF02922">
    <property type="entry name" value="CBM_48"/>
    <property type="match status" value="1"/>
</dbReference>
<comment type="pathway">
    <text evidence="3 10">Glycan biosynthesis; glycogen biosynthesis.</text>
</comment>
<dbReference type="InterPro" id="IPR054169">
    <property type="entry name" value="GlgB_N"/>
</dbReference>
<dbReference type="PIRSF" id="PIRSF000463">
    <property type="entry name" value="GlgB"/>
    <property type="match status" value="1"/>
</dbReference>
<comment type="function">
    <text evidence="2 10">Catalyzes the formation of the alpha-1,6-glucosidic linkages in glycogen by scission of a 1,4-alpha-linked oligosaccharide from growing alpha-1,4-glucan chains and the subsequent attachment of the oligosaccharide to the alpha-1,6 position.</text>
</comment>
<dbReference type="AlphaFoldDB" id="A0A4R1KXY5"/>
<evidence type="ECO:0000256" key="9">
    <source>
        <dbReference type="ARBA" id="ARBA00023277"/>
    </source>
</evidence>
<feature type="active site" description="Nucleophile" evidence="10 11">
    <location>
        <position position="405"/>
    </location>
</feature>
<comment type="similarity">
    <text evidence="4 10">Belongs to the glycosyl hydrolase 13 family. GlgB subfamily.</text>
</comment>
<sequence>MKKLVEQSVIDAFFNGTHADPFSVLGMHETERGIEVRVLMPDANSVEVINRTTQNVEVVLDLIDERGFFTGVAPNTRDFFDYQLKVYWGNEAIFIEDPYRFHPMIEELDNWLLAEGSHLRPYEVLGAHFTECDNVTGVNFRLWAPNAKRVSVVGDFNYWDGRRHPMRFHADSGVWELFIPKVTLGQLYKFELLDSNNQLRLKSDPYAFAAQLRPDTASQVSALPEIVEMTDARRKANQADQPISIYEVHLGSWRRNLENNFWLDYDQLGDELIPYVKDMGFTHIELLPISEYPFDGSWGYQPLGLYAPTSRFGTPEGFKRFIAKAHEAGINVILDWVPGHFPSDTHGLAAFDGTALYEHADPKEGYHQDWNTLIYNYGRNEVKNFLTGNALYWLERFGLDGLRVDAVASMIYRDYSRKDGEWIPNQYGGRENLEAIDFLRQTNRIVGTEVPGATSIAEESTAFAGVTLPPENNGLGFHFKWNMGWMNDTLSYMKLDPIYRQYHHNKMTFGMVYQYSENFLLPLSHDEVVHGKSSLLGKMPGDAWQKFANLRAYYAYMWGYPGKKLLFMGNEFAQGREWNYQESLDWYLLDDFHGGGWHKGVLQLVKDLNKTYKENTALYQLDNKPEGFDWLVVDDNQNSVFAFERSDSNGERIVVVSNFTPVVRENYRIGVNEEGEYEEILNTDSAYYKGSNVGNFGVVTTEDIESHGKAQSISVVVPPLATIYFRWKKNTKKAKKTAIKRTKTAEIAMEKPIKATKSKQTKVTEIKVKATKADTVQADVAESKVTKAKTKTTRTKSVKSDTVKPEVVTPETLVTENSAVKSTAKTTAKKVTKATSKKAEVDAEPTKKTVKAKTAPKVVKEKVATVKKATVKTEATTTKTAKPKAKKTAEE</sequence>
<dbReference type="CDD" id="cd11322">
    <property type="entry name" value="AmyAc_Glg_BE"/>
    <property type="match status" value="1"/>
</dbReference>
<dbReference type="NCBIfam" id="NF003811">
    <property type="entry name" value="PRK05402.1"/>
    <property type="match status" value="1"/>
</dbReference>
<evidence type="ECO:0000256" key="2">
    <source>
        <dbReference type="ARBA" id="ARBA00002953"/>
    </source>
</evidence>
<evidence type="ECO:0000256" key="1">
    <source>
        <dbReference type="ARBA" id="ARBA00000826"/>
    </source>
</evidence>
<feature type="active site" description="Proton donor" evidence="10 11">
    <location>
        <position position="458"/>
    </location>
</feature>
<evidence type="ECO:0000256" key="12">
    <source>
        <dbReference type="SAM" id="MobiDB-lite"/>
    </source>
</evidence>
<dbReference type="CDD" id="cd02855">
    <property type="entry name" value="E_set_GBE_prok_N"/>
    <property type="match status" value="1"/>
</dbReference>
<evidence type="ECO:0000256" key="8">
    <source>
        <dbReference type="ARBA" id="ARBA00023056"/>
    </source>
</evidence>
<proteinExistence type="inferred from homology"/>
<evidence type="ECO:0000259" key="13">
    <source>
        <dbReference type="SMART" id="SM00642"/>
    </source>
</evidence>
<dbReference type="SUPFAM" id="SSF51445">
    <property type="entry name" value="(Trans)glycosidases"/>
    <property type="match status" value="1"/>
</dbReference>
<dbReference type="InterPro" id="IPR013783">
    <property type="entry name" value="Ig-like_fold"/>
</dbReference>
<organism evidence="14 15">
    <name type="scientific">Lonepinella koalarum</name>
    <dbReference type="NCBI Taxonomy" id="53417"/>
    <lineage>
        <taxon>Bacteria</taxon>
        <taxon>Pseudomonadati</taxon>
        <taxon>Pseudomonadota</taxon>
        <taxon>Gammaproteobacteria</taxon>
        <taxon>Pasteurellales</taxon>
        <taxon>Pasteurellaceae</taxon>
        <taxon>Lonepinella</taxon>
    </lineage>
</organism>
<accession>A0A4R1KXY5</accession>
<gene>
    <name evidence="10" type="primary">glgB</name>
    <name evidence="14" type="ORF">EV692_0585</name>
</gene>
<dbReference type="SUPFAM" id="SSF81296">
    <property type="entry name" value="E set domains"/>
    <property type="match status" value="2"/>
</dbReference>
<dbReference type="HAMAP" id="MF_00685">
    <property type="entry name" value="GlgB"/>
    <property type="match status" value="1"/>
</dbReference>
<dbReference type="InterPro" id="IPR044143">
    <property type="entry name" value="GlgB_N_E_set_prok"/>
</dbReference>
<keyword evidence="8 10" id="KW-0320">Glycogen biosynthesis</keyword>
<dbReference type="InterPro" id="IPR004193">
    <property type="entry name" value="Glyco_hydro_13_N"/>
</dbReference>
<dbReference type="Gene3D" id="3.20.20.80">
    <property type="entry name" value="Glycosidases"/>
    <property type="match status" value="1"/>
</dbReference>
<dbReference type="PANTHER" id="PTHR43651:SF3">
    <property type="entry name" value="1,4-ALPHA-GLUCAN-BRANCHING ENZYME"/>
    <property type="match status" value="1"/>
</dbReference>
<dbReference type="FunFam" id="2.60.40.10:FF:000169">
    <property type="entry name" value="1,4-alpha-glucan branching enzyme GlgB"/>
    <property type="match status" value="1"/>
</dbReference>
<dbReference type="SMART" id="SM00642">
    <property type="entry name" value="Aamy"/>
    <property type="match status" value="1"/>
</dbReference>
<dbReference type="InterPro" id="IPR006048">
    <property type="entry name" value="A-amylase/branching_C"/>
</dbReference>
<dbReference type="InterPro" id="IPR006407">
    <property type="entry name" value="GlgB"/>
</dbReference>
<evidence type="ECO:0000256" key="11">
    <source>
        <dbReference type="PIRSR" id="PIRSR000463-1"/>
    </source>
</evidence>
<dbReference type="NCBIfam" id="TIGR01515">
    <property type="entry name" value="branching_enzym"/>
    <property type="match status" value="1"/>
</dbReference>
<keyword evidence="7 10" id="KW-0808">Transferase</keyword>
<dbReference type="UniPathway" id="UPA00164"/>
<dbReference type="EC" id="2.4.1.18" evidence="10"/>
<feature type="compositionally biased region" description="Low complexity" evidence="12">
    <location>
        <begin position="870"/>
        <end position="880"/>
    </location>
</feature>
<dbReference type="GO" id="GO:0003844">
    <property type="term" value="F:1,4-alpha-glucan branching enzyme activity"/>
    <property type="evidence" value="ECO:0007669"/>
    <property type="project" value="UniProtKB-UniRule"/>
</dbReference>
<dbReference type="FunFam" id="3.20.20.80:FF:000003">
    <property type="entry name" value="1,4-alpha-glucan branching enzyme GlgB"/>
    <property type="match status" value="1"/>
</dbReference>
<dbReference type="InterPro" id="IPR013780">
    <property type="entry name" value="Glyco_hydro_b"/>
</dbReference>
<evidence type="ECO:0000256" key="5">
    <source>
        <dbReference type="ARBA" id="ARBA00022600"/>
    </source>
</evidence>
<dbReference type="Gene3D" id="2.60.40.10">
    <property type="entry name" value="Immunoglobulins"/>
    <property type="match status" value="2"/>
</dbReference>
<dbReference type="InterPro" id="IPR006047">
    <property type="entry name" value="GH13_cat_dom"/>
</dbReference>
<evidence type="ECO:0000313" key="15">
    <source>
        <dbReference type="Proteomes" id="UP000295496"/>
    </source>
</evidence>
<dbReference type="Pfam" id="PF22019">
    <property type="entry name" value="GlgB_N"/>
    <property type="match status" value="1"/>
</dbReference>
<dbReference type="GO" id="GO:0005829">
    <property type="term" value="C:cytosol"/>
    <property type="evidence" value="ECO:0007669"/>
    <property type="project" value="TreeGrafter"/>
</dbReference>
<comment type="subunit">
    <text evidence="10">Monomer.</text>
</comment>
<evidence type="ECO:0000256" key="7">
    <source>
        <dbReference type="ARBA" id="ARBA00022679"/>
    </source>
</evidence>
<protein>
    <recommendedName>
        <fullName evidence="10">1,4-alpha-glucan branching enzyme GlgB</fullName>
        <ecNumber evidence="10">2.4.1.18</ecNumber>
    </recommendedName>
    <alternativeName>
        <fullName evidence="10">1,4-alpha-D-glucan:1,4-alpha-D-glucan 6-glucosyl-transferase</fullName>
    </alternativeName>
    <alternativeName>
        <fullName evidence="10">Alpha-(1-&gt;4)-glucan branching enzyme</fullName>
    </alternativeName>
    <alternativeName>
        <fullName evidence="10">Glycogen branching enzyme</fullName>
        <shortName evidence="10">BE</shortName>
    </alternativeName>
</protein>
<keyword evidence="9 10" id="KW-0119">Carbohydrate metabolism</keyword>
<keyword evidence="5 10" id="KW-0321">Glycogen metabolism</keyword>
<feature type="domain" description="Glycosyl hydrolase family 13 catalytic" evidence="13">
    <location>
        <begin position="247"/>
        <end position="593"/>
    </location>
</feature>
<dbReference type="EMBL" id="SMGJ01000002">
    <property type="protein sequence ID" value="TCK70322.1"/>
    <property type="molecule type" value="Genomic_DNA"/>
</dbReference>
<dbReference type="FunFam" id="2.60.40.1180:FF:000002">
    <property type="entry name" value="1,4-alpha-glucan branching enzyme GlgB"/>
    <property type="match status" value="1"/>
</dbReference>
<dbReference type="Gene3D" id="2.60.40.1180">
    <property type="entry name" value="Golgi alpha-mannosidase II"/>
    <property type="match status" value="1"/>
</dbReference>